<keyword evidence="2" id="KW-1185">Reference proteome</keyword>
<reference evidence="1" key="1">
    <citation type="thesis" date="2020" institute="ProQuest LLC" country="789 East Eisenhower Parkway, Ann Arbor, MI, USA">
        <title>Comparative Genomics and Chromosome Evolution.</title>
        <authorList>
            <person name="Mudd A.B."/>
        </authorList>
    </citation>
    <scope>NUCLEOTIDE SEQUENCE</scope>
    <source>
        <strain evidence="1">237g6f4</strain>
        <tissue evidence="1">Blood</tissue>
    </source>
</reference>
<dbReference type="AlphaFoldDB" id="A0AAV7BPZ3"/>
<evidence type="ECO:0000313" key="2">
    <source>
        <dbReference type="Proteomes" id="UP000824782"/>
    </source>
</evidence>
<accession>A0AAV7BPZ3</accession>
<protein>
    <submittedName>
        <fullName evidence="1">Uncharacterized protein</fullName>
    </submittedName>
</protein>
<gene>
    <name evidence="1" type="ORF">GDO81_009227</name>
</gene>
<organism evidence="1 2">
    <name type="scientific">Engystomops pustulosus</name>
    <name type="common">Tungara frog</name>
    <name type="synonym">Physalaemus pustulosus</name>
    <dbReference type="NCBI Taxonomy" id="76066"/>
    <lineage>
        <taxon>Eukaryota</taxon>
        <taxon>Metazoa</taxon>
        <taxon>Chordata</taxon>
        <taxon>Craniata</taxon>
        <taxon>Vertebrata</taxon>
        <taxon>Euteleostomi</taxon>
        <taxon>Amphibia</taxon>
        <taxon>Batrachia</taxon>
        <taxon>Anura</taxon>
        <taxon>Neobatrachia</taxon>
        <taxon>Hyloidea</taxon>
        <taxon>Leptodactylidae</taxon>
        <taxon>Leiuperinae</taxon>
        <taxon>Engystomops</taxon>
    </lineage>
</organism>
<sequence length="83" mass="9801">MAAGFRMSCYRDRCKNISLLWDIWSHHLMQSHIRERSSVLEMFTVDIQNTDVMEGLCCLPPSLYKIWLPYDATGMICERQMIL</sequence>
<dbReference type="Proteomes" id="UP000824782">
    <property type="component" value="Unassembled WGS sequence"/>
</dbReference>
<name>A0AAV7BPZ3_ENGPU</name>
<comment type="caution">
    <text evidence="1">The sequence shown here is derived from an EMBL/GenBank/DDBJ whole genome shotgun (WGS) entry which is preliminary data.</text>
</comment>
<dbReference type="EMBL" id="WNYA01000004">
    <property type="protein sequence ID" value="KAG8574551.1"/>
    <property type="molecule type" value="Genomic_DNA"/>
</dbReference>
<proteinExistence type="predicted"/>
<evidence type="ECO:0000313" key="1">
    <source>
        <dbReference type="EMBL" id="KAG8574551.1"/>
    </source>
</evidence>